<dbReference type="Proteomes" id="UP000721920">
    <property type="component" value="Unassembled WGS sequence"/>
</dbReference>
<dbReference type="Pfam" id="PF02082">
    <property type="entry name" value="Rrf2"/>
    <property type="match status" value="1"/>
</dbReference>
<sequence>MKYSYKLSDAIHILVYIHIAPKGLLDSTTIATSVESNPSVVRRLMATLKKAGLIDSRAGTAEPKLARPATEISLLDVFRAVEPNSALLHVDPRTNSDCPVGAHIQQTLDGAYSRIQRAAENEMRQLTIQDMVEDIQLRNHQVG</sequence>
<dbReference type="PROSITE" id="PS51197">
    <property type="entry name" value="HTH_RRF2_2"/>
    <property type="match status" value="1"/>
</dbReference>
<gene>
    <name evidence="1" type="ORF">K8U88_02980</name>
</gene>
<dbReference type="InterPro" id="IPR036388">
    <property type="entry name" value="WH-like_DNA-bd_sf"/>
</dbReference>
<reference evidence="1" key="2">
    <citation type="submission" date="2021-09" db="EMBL/GenBank/DDBJ databases">
        <authorList>
            <person name="Gilroy R."/>
        </authorList>
    </citation>
    <scope>NUCLEOTIDE SEQUENCE</scope>
    <source>
        <strain evidence="1">CHK173-2145</strain>
    </source>
</reference>
<proteinExistence type="predicted"/>
<dbReference type="GO" id="GO:0005829">
    <property type="term" value="C:cytosol"/>
    <property type="evidence" value="ECO:0007669"/>
    <property type="project" value="TreeGrafter"/>
</dbReference>
<dbReference type="EMBL" id="DYXN01000042">
    <property type="protein sequence ID" value="HJE86529.1"/>
    <property type="molecule type" value="Genomic_DNA"/>
</dbReference>
<dbReference type="InterPro" id="IPR036390">
    <property type="entry name" value="WH_DNA-bd_sf"/>
</dbReference>
<accession>A0A921JW68</accession>
<dbReference type="PANTHER" id="PTHR33221:SF15">
    <property type="entry name" value="HTH-TYPE TRANSCRIPTIONAL REGULATOR YWGB-RELATED"/>
    <property type="match status" value="1"/>
</dbReference>
<dbReference type="PANTHER" id="PTHR33221">
    <property type="entry name" value="WINGED HELIX-TURN-HELIX TRANSCRIPTIONAL REGULATOR, RRF2 FAMILY"/>
    <property type="match status" value="1"/>
</dbReference>
<dbReference type="InterPro" id="IPR000944">
    <property type="entry name" value="Tscrpt_reg_Rrf2"/>
</dbReference>
<evidence type="ECO:0000313" key="2">
    <source>
        <dbReference type="Proteomes" id="UP000721920"/>
    </source>
</evidence>
<reference evidence="1" key="1">
    <citation type="journal article" date="2021" name="PeerJ">
        <title>Extensive microbial diversity within the chicken gut microbiome revealed by metagenomics and culture.</title>
        <authorList>
            <person name="Gilroy R."/>
            <person name="Ravi A."/>
            <person name="Getino M."/>
            <person name="Pursley I."/>
            <person name="Horton D.L."/>
            <person name="Alikhan N.F."/>
            <person name="Baker D."/>
            <person name="Gharbi K."/>
            <person name="Hall N."/>
            <person name="Watson M."/>
            <person name="Adriaenssens E.M."/>
            <person name="Foster-Nyarko E."/>
            <person name="Jarju S."/>
            <person name="Secka A."/>
            <person name="Antonio M."/>
            <person name="Oren A."/>
            <person name="Chaudhuri R.R."/>
            <person name="La Ragione R."/>
            <person name="Hildebrand F."/>
            <person name="Pallen M.J."/>
        </authorList>
    </citation>
    <scope>NUCLEOTIDE SEQUENCE</scope>
    <source>
        <strain evidence="1">CHK173-2145</strain>
    </source>
</reference>
<dbReference type="SUPFAM" id="SSF46785">
    <property type="entry name" value="Winged helix' DNA-binding domain"/>
    <property type="match status" value="1"/>
</dbReference>
<dbReference type="Gene3D" id="1.10.10.10">
    <property type="entry name" value="Winged helix-like DNA-binding domain superfamily/Winged helix DNA-binding domain"/>
    <property type="match status" value="1"/>
</dbReference>
<name>A0A921JW68_9LACO</name>
<evidence type="ECO:0000313" key="1">
    <source>
        <dbReference type="EMBL" id="HJE86529.1"/>
    </source>
</evidence>
<organism evidence="1 2">
    <name type="scientific">Levilactobacillus hammesii</name>
    <dbReference type="NCBI Taxonomy" id="267633"/>
    <lineage>
        <taxon>Bacteria</taxon>
        <taxon>Bacillati</taxon>
        <taxon>Bacillota</taxon>
        <taxon>Bacilli</taxon>
        <taxon>Lactobacillales</taxon>
        <taxon>Lactobacillaceae</taxon>
        <taxon>Levilactobacillus</taxon>
    </lineage>
</organism>
<comment type="caution">
    <text evidence="1">The sequence shown here is derived from an EMBL/GenBank/DDBJ whole genome shotgun (WGS) entry which is preliminary data.</text>
</comment>
<dbReference type="AlphaFoldDB" id="A0A921JW68"/>
<protein>
    <submittedName>
        <fullName evidence="1">Rrf2 family transcriptional regulator</fullName>
    </submittedName>
</protein>
<dbReference type="GO" id="GO:0003700">
    <property type="term" value="F:DNA-binding transcription factor activity"/>
    <property type="evidence" value="ECO:0007669"/>
    <property type="project" value="TreeGrafter"/>
</dbReference>